<organism evidence="7 8">
    <name type="scientific">Arboricoccus pini</name>
    <dbReference type="NCBI Taxonomy" id="1963835"/>
    <lineage>
        <taxon>Bacteria</taxon>
        <taxon>Pseudomonadati</taxon>
        <taxon>Pseudomonadota</taxon>
        <taxon>Alphaproteobacteria</taxon>
        <taxon>Geminicoccales</taxon>
        <taxon>Geminicoccaceae</taxon>
        <taxon>Arboricoccus</taxon>
    </lineage>
</organism>
<feature type="domain" description="NAD-glutamate dehydrogenase catalytic" evidence="2">
    <location>
        <begin position="723"/>
        <end position="1216"/>
    </location>
</feature>
<evidence type="ECO:0000313" key="7">
    <source>
        <dbReference type="EMBL" id="SNB61735.1"/>
    </source>
</evidence>
<dbReference type="InterPro" id="IPR007780">
    <property type="entry name" value="NAD_Glu_DH_bac"/>
</dbReference>
<dbReference type="GO" id="GO:0004069">
    <property type="term" value="F:L-aspartate:2-oxoglutarate aminotransferase activity"/>
    <property type="evidence" value="ECO:0007669"/>
    <property type="project" value="InterPro"/>
</dbReference>
<dbReference type="InterPro" id="IPR046346">
    <property type="entry name" value="Aminoacid_DH-like_N_sf"/>
</dbReference>
<dbReference type="GO" id="GO:0004352">
    <property type="term" value="F:glutamate dehydrogenase (NAD+) activity"/>
    <property type="evidence" value="ECO:0007669"/>
    <property type="project" value="InterPro"/>
</dbReference>
<feature type="domain" description="NAD-glutamate dehydrogenase ACT3" evidence="6">
    <location>
        <begin position="547"/>
        <end position="624"/>
    </location>
</feature>
<dbReference type="PANTHER" id="PTHR43403">
    <property type="entry name" value="NAD-SPECIFIC GLUTAMATE DEHYDROGENASE"/>
    <property type="match status" value="1"/>
</dbReference>
<dbReference type="InterPro" id="IPR049064">
    <property type="entry name" value="NAD_Glu_DH_ACT3"/>
</dbReference>
<dbReference type="OrthoDB" id="9758052at2"/>
<dbReference type="Gene3D" id="3.40.50.720">
    <property type="entry name" value="NAD(P)-binding Rossmann-like Domain"/>
    <property type="match status" value="1"/>
</dbReference>
<dbReference type="Proteomes" id="UP000197065">
    <property type="component" value="Unassembled WGS sequence"/>
</dbReference>
<evidence type="ECO:0000259" key="6">
    <source>
        <dbReference type="Pfam" id="PF21077"/>
    </source>
</evidence>
<dbReference type="Pfam" id="PF21078">
    <property type="entry name" value="GDH_HM3"/>
    <property type="match status" value="1"/>
</dbReference>
<sequence length="1608" mass="177373">MGSLRDDMKLELVEQVCLLVTERFPPAQAEAVQAFVRAYFHDTPPGDLLIRDSGDLYGAALAHLRFAERREPGHVALRLYNPQLDQHGWDSRHTILEIVNDDMPFLVDSVQAELARAGIGIHLTIHPVLPVERDVDGRLVRLGDVARARESFIHMELDRLSDNGKAAAVEEGLRHVLDDVRVAVRDWQAMTTRMCEAADEVASAPGDPSADLADFLRWLADGRFTFLGYATCTLAEGEDGPALHYVADSGLGILRQRADGSASASFGSLPLAARRLAADGARPLVVAKASSRSTVHRNSYLDVISIKTLDATGRIAGEHRFLGLFTSAAYSLGPRSIPLLRTKLDQVTQELGADPHSHAGKALAHILETYPRDELFQMEVAEIVRIAKGILELQERQRVRLFIRRDPQGSFASCLVYVPRERYNTALRERIQSALQDAFKAVESEFQVQISESVLARLFFLLRLSDRTQPEVDPEALERQVAIAAHAWIDRLKEALVDAIGEAEGNRLVEIFGRTMPLAYQEAVPARAAVLDLKRMAALSGAPEGALSLTLYRRLEEPAPLAHFRIIRRDRPMELSEALPILESLGLRILSEQPFTLRTTGGQVFAIHDFGIRRIDGSEIDIEAARADFQAAFEAIWSGGSELDGFNRLVLAAGLPIRDVSILRAYCRYYLQVGTPFSQAYIERVLTIHAGIAGRIVALFHLRFEPGLAERDRAVGRAREALDVSLDAVQSLDEDRILRAFLSLVLATTRTNAWQRTTEGTFKSYLAFKFDPALVPGLPLPRPAFEIWVYAPEFEAVHLRGGKVARGGLRWSDRPEDFRTEVLGLMKAQMVKNAVIVPVGAKGGFFVKRPPEGGERGAVQAEAIRCYRLFLSGMLDITDNRDGDQIIPPADTVRYDEDDPYLVVAADKGTATFSDYANEVSRSYNFWLDDAFASGGSAGYDHKVMAITARGAWESVKRHFREIGRDCQTEPFTCIGIGDMSGDVFGNGMLMSRTIRLLAAFDHRDIFLDPDPDAERAFEERRRLFDLPRSSWQDYDPALISAGGGIYPRTRKSIELSEAAARALGCEAGIFTPNELISAILKAPVDLLWNGGIGTYVKARAETNADAHDKANDALRVNGEELRARIVGEGGNLGLTQQARVAYAMAGGRLNTDFIDNSAGVDCSDHEVNIKILLGEALRAGDLTMKQRDQLLESMTDEVASLVLRDNILQSLALSMGTRQGVASLDSEISLMRKLEEEGRLDRAIEMLPSDDELAERRRHGAALTRPEKCVLLSLAKMSIYDRLLAGGLPDHAYFANDLVRYFPAPLRQQFIGLIETHRLRREIAATWIANSIVNRGLHTFVTEIEDDTGAGIADIAAAFVIARDALDLPDIFAAIEQTSRNVAPDVQLDLFLEVREVAVQATRWMIAHAERPLNIRTAVEKFRPALGHVLDNLELLLPSALKELLAEGERQRVEAGLEPALATRLSRLAFGPAAMDVTLVAQRSDASMDDVARLHFATAAILDLGWVVQALRRLPVRSHWDRLSASALEDQLAASLRHMGAALIAADLAPETPAEAVKAVKQYLAGEGDRLETFMTVLDEIRGNSVPDLAMLTVLARNLDKMALSVR</sequence>
<dbReference type="PANTHER" id="PTHR43403:SF1">
    <property type="entry name" value="NAD-SPECIFIC GLUTAMATE DEHYDROGENASE"/>
    <property type="match status" value="1"/>
</dbReference>
<dbReference type="InterPro" id="IPR049056">
    <property type="entry name" value="NAD_Glu_DH_HM3"/>
</dbReference>
<dbReference type="InterPro" id="IPR049058">
    <property type="entry name" value="NAD_Glu_DH_HM2"/>
</dbReference>
<dbReference type="EMBL" id="FYEH01000002">
    <property type="protein sequence ID" value="SNB61735.1"/>
    <property type="molecule type" value="Genomic_DNA"/>
</dbReference>
<dbReference type="InterPro" id="IPR036291">
    <property type="entry name" value="NAD(P)-bd_dom_sf"/>
</dbReference>
<name>A0A212QQH4_9PROT</name>
<proteinExistence type="predicted"/>
<dbReference type="InterPro" id="IPR024727">
    <property type="entry name" value="NAD_Glu_DH_N_ACT1"/>
</dbReference>
<dbReference type="PIRSF" id="PIRSF036761">
    <property type="entry name" value="GDH_Mll4104"/>
    <property type="match status" value="1"/>
</dbReference>
<dbReference type="Pfam" id="PF05088">
    <property type="entry name" value="Bac_GDH_CD"/>
    <property type="match status" value="1"/>
</dbReference>
<keyword evidence="8" id="KW-1185">Reference proteome</keyword>
<protein>
    <submittedName>
        <fullName evidence="7">Glutamate dehydrogenase (NAD)</fullName>
    </submittedName>
</protein>
<gene>
    <name evidence="7" type="ORF">SAMN07250955_102377</name>
</gene>
<dbReference type="GO" id="GO:0006538">
    <property type="term" value="P:L-glutamate catabolic process"/>
    <property type="evidence" value="ECO:0007669"/>
    <property type="project" value="InterPro"/>
</dbReference>
<dbReference type="Pfam" id="PF21077">
    <property type="entry name" value="GDH_ACT3"/>
    <property type="match status" value="1"/>
</dbReference>
<dbReference type="InterPro" id="IPR049062">
    <property type="entry name" value="NAD_Glu_DH_ACT2"/>
</dbReference>
<evidence type="ECO:0000313" key="8">
    <source>
        <dbReference type="Proteomes" id="UP000197065"/>
    </source>
</evidence>
<dbReference type="Pfam" id="PF21079">
    <property type="entry name" value="GDH_HM2"/>
    <property type="match status" value="1"/>
</dbReference>
<dbReference type="Pfam" id="PF21075">
    <property type="entry name" value="GDH_ACT1"/>
    <property type="match status" value="1"/>
</dbReference>
<feature type="domain" description="NAD-glutamate dehydrogenase ACT2" evidence="5">
    <location>
        <begin position="400"/>
        <end position="488"/>
    </location>
</feature>
<dbReference type="InterPro" id="IPR048381">
    <property type="entry name" value="GDH_C"/>
</dbReference>
<dbReference type="Pfam" id="PF21076">
    <property type="entry name" value="GDH_ACT2"/>
    <property type="match status" value="1"/>
</dbReference>
<evidence type="ECO:0000259" key="2">
    <source>
        <dbReference type="Pfam" id="PF05088"/>
    </source>
</evidence>
<dbReference type="RefSeq" id="WP_088560205.1">
    <property type="nucleotide sequence ID" value="NZ_FYEH01000002.1"/>
</dbReference>
<dbReference type="SUPFAM" id="SSF53223">
    <property type="entry name" value="Aminoacid dehydrogenase-like, N-terminal domain"/>
    <property type="match status" value="1"/>
</dbReference>
<dbReference type="Pfam" id="PF21073">
    <property type="entry name" value="GDH_HM1"/>
    <property type="match status" value="1"/>
</dbReference>
<evidence type="ECO:0000256" key="1">
    <source>
        <dbReference type="ARBA" id="ARBA00023002"/>
    </source>
</evidence>
<feature type="domain" description="NAD-glutamate dehydrogenase N-terminal ACT1" evidence="4">
    <location>
        <begin position="35"/>
        <end position="173"/>
    </location>
</feature>
<evidence type="ECO:0000259" key="3">
    <source>
        <dbReference type="Pfam" id="PF21074"/>
    </source>
</evidence>
<accession>A0A212QQH4</accession>
<dbReference type="Pfam" id="PF21074">
    <property type="entry name" value="GDH_C"/>
    <property type="match status" value="1"/>
</dbReference>
<dbReference type="SUPFAM" id="SSF51735">
    <property type="entry name" value="NAD(P)-binding Rossmann-fold domains"/>
    <property type="match status" value="1"/>
</dbReference>
<reference evidence="7 8" key="1">
    <citation type="submission" date="2017-06" db="EMBL/GenBank/DDBJ databases">
        <authorList>
            <person name="Kim H.J."/>
            <person name="Triplett B.A."/>
        </authorList>
    </citation>
    <scope>NUCLEOTIDE SEQUENCE [LARGE SCALE GENOMIC DNA]</scope>
    <source>
        <strain evidence="7 8">B29T1</strain>
    </source>
</reference>
<keyword evidence="1" id="KW-0560">Oxidoreductase</keyword>
<dbReference type="InterPro" id="IPR049059">
    <property type="entry name" value="NAD_Glu_DH_HM1"/>
</dbReference>
<feature type="domain" description="NAD-specific glutamate dehydrogenase C-terminal" evidence="3">
    <location>
        <begin position="1262"/>
        <end position="1601"/>
    </location>
</feature>
<evidence type="ECO:0000259" key="4">
    <source>
        <dbReference type="Pfam" id="PF21075"/>
    </source>
</evidence>
<dbReference type="InterPro" id="IPR028971">
    <property type="entry name" value="NAD-GDH_cat"/>
</dbReference>
<evidence type="ECO:0000259" key="5">
    <source>
        <dbReference type="Pfam" id="PF21076"/>
    </source>
</evidence>